<dbReference type="AlphaFoldDB" id="A0A0E9SQV8"/>
<evidence type="ECO:0000313" key="2">
    <source>
        <dbReference type="EMBL" id="JAH43055.1"/>
    </source>
</evidence>
<dbReference type="EMBL" id="GBXM01065522">
    <property type="protein sequence ID" value="JAH43055.1"/>
    <property type="molecule type" value="Transcribed_RNA"/>
</dbReference>
<protein>
    <submittedName>
        <fullName evidence="2">Uncharacterized protein</fullName>
    </submittedName>
</protein>
<name>A0A0E9SQV8_ANGAN</name>
<sequence>MGSMCAPSSAAEKRRGVAARRRDCFKFLSCRIPETWLDFSCRGREKERVREKGRERRRNPGEGKQ</sequence>
<reference evidence="2" key="1">
    <citation type="submission" date="2014-11" db="EMBL/GenBank/DDBJ databases">
        <authorList>
            <person name="Amaro Gonzalez C."/>
        </authorList>
    </citation>
    <scope>NUCLEOTIDE SEQUENCE</scope>
</reference>
<reference evidence="2" key="2">
    <citation type="journal article" date="2015" name="Fish Shellfish Immunol.">
        <title>Early steps in the European eel (Anguilla anguilla)-Vibrio vulnificus interaction in the gills: Role of the RtxA13 toxin.</title>
        <authorList>
            <person name="Callol A."/>
            <person name="Pajuelo D."/>
            <person name="Ebbesson L."/>
            <person name="Teles M."/>
            <person name="MacKenzie S."/>
            <person name="Amaro C."/>
        </authorList>
    </citation>
    <scope>NUCLEOTIDE SEQUENCE</scope>
</reference>
<organism evidence="2">
    <name type="scientific">Anguilla anguilla</name>
    <name type="common">European freshwater eel</name>
    <name type="synonym">Muraena anguilla</name>
    <dbReference type="NCBI Taxonomy" id="7936"/>
    <lineage>
        <taxon>Eukaryota</taxon>
        <taxon>Metazoa</taxon>
        <taxon>Chordata</taxon>
        <taxon>Craniata</taxon>
        <taxon>Vertebrata</taxon>
        <taxon>Euteleostomi</taxon>
        <taxon>Actinopterygii</taxon>
        <taxon>Neopterygii</taxon>
        <taxon>Teleostei</taxon>
        <taxon>Anguilliformes</taxon>
        <taxon>Anguillidae</taxon>
        <taxon>Anguilla</taxon>
    </lineage>
</organism>
<feature type="region of interest" description="Disordered" evidence="1">
    <location>
        <begin position="44"/>
        <end position="65"/>
    </location>
</feature>
<accession>A0A0E9SQV8</accession>
<evidence type="ECO:0000256" key="1">
    <source>
        <dbReference type="SAM" id="MobiDB-lite"/>
    </source>
</evidence>
<proteinExistence type="predicted"/>